<proteinExistence type="predicted"/>
<dbReference type="InterPro" id="IPR041657">
    <property type="entry name" value="HTH_17"/>
</dbReference>
<evidence type="ECO:0000313" key="2">
    <source>
        <dbReference type="EMBL" id="EUA47201.1"/>
    </source>
</evidence>
<feature type="domain" description="Helix-turn-helix" evidence="1">
    <location>
        <begin position="2"/>
        <end position="39"/>
    </location>
</feature>
<dbReference type="Pfam" id="PF12728">
    <property type="entry name" value="HTH_17"/>
    <property type="match status" value="1"/>
</dbReference>
<dbReference type="AlphaFoldDB" id="A0A829Q3M3"/>
<gene>
    <name evidence="2" type="ORF">I543_4342</name>
</gene>
<reference evidence="2 3" key="1">
    <citation type="submission" date="2013-12" db="EMBL/GenBank/DDBJ databases">
        <authorList>
            <person name="Madinger N."/>
            <person name="Lenaerts A."/>
            <person name="Ordway D."/>
            <person name="DeGroote M.A."/>
            <person name="Parker T."/>
            <person name="Sizemore C."/>
            <person name="Tallon L.J."/>
            <person name="Sadzewicz L.K."/>
            <person name="Sengamalay N."/>
            <person name="Fraser C.M."/>
            <person name="Hine E."/>
            <person name="Shefchek K.A."/>
            <person name="Das S.P."/>
            <person name="Tettelin H."/>
        </authorList>
    </citation>
    <scope>NUCLEOTIDE SEQUENCE [LARGE SCALE GENOMIC DNA]</scope>
    <source>
        <strain evidence="2 3">21</strain>
    </source>
</reference>
<dbReference type="EMBL" id="JAOF01000001">
    <property type="protein sequence ID" value="EUA47201.1"/>
    <property type="molecule type" value="Genomic_DNA"/>
</dbReference>
<evidence type="ECO:0000313" key="3">
    <source>
        <dbReference type="Proteomes" id="UP000020103"/>
    </source>
</evidence>
<dbReference type="NCBIfam" id="TIGR01764">
    <property type="entry name" value="excise"/>
    <property type="match status" value="1"/>
</dbReference>
<dbReference type="Proteomes" id="UP000020103">
    <property type="component" value="Unassembled WGS sequence"/>
</dbReference>
<dbReference type="InterPro" id="IPR010093">
    <property type="entry name" value="SinI_DNA-bd"/>
</dbReference>
<sequence>MRVSKMTVYRLVHNGELPAVRVGRSFRVHAKAVNDLLQASYFDAG</sequence>
<organism evidence="2 3">
    <name type="scientific">Mycobacteroides abscessus 21</name>
    <dbReference type="NCBI Taxonomy" id="1299324"/>
    <lineage>
        <taxon>Bacteria</taxon>
        <taxon>Bacillati</taxon>
        <taxon>Actinomycetota</taxon>
        <taxon>Actinomycetes</taxon>
        <taxon>Mycobacteriales</taxon>
        <taxon>Mycobacteriaceae</taxon>
        <taxon>Mycobacteroides</taxon>
        <taxon>Mycobacteroides abscessus</taxon>
    </lineage>
</organism>
<evidence type="ECO:0000259" key="1">
    <source>
        <dbReference type="Pfam" id="PF12728"/>
    </source>
</evidence>
<comment type="caution">
    <text evidence="2">The sequence shown here is derived from an EMBL/GenBank/DDBJ whole genome shotgun (WGS) entry which is preliminary data.</text>
</comment>
<name>A0A829Q3M3_9MYCO</name>
<accession>A0A829Q3M3</accession>
<dbReference type="GO" id="GO:0003677">
    <property type="term" value="F:DNA binding"/>
    <property type="evidence" value="ECO:0007669"/>
    <property type="project" value="InterPro"/>
</dbReference>
<protein>
    <submittedName>
        <fullName evidence="2">DNA binding, excisionase family domain protein</fullName>
    </submittedName>
</protein>